<reference evidence="1 2" key="1">
    <citation type="submission" date="2020-08" db="EMBL/GenBank/DDBJ databases">
        <title>Sequencing the genomes of 1000 actinobacteria strains.</title>
        <authorList>
            <person name="Klenk H.-P."/>
        </authorList>
    </citation>
    <scope>NUCLEOTIDE SEQUENCE [LARGE SCALE GENOMIC DNA]</scope>
    <source>
        <strain evidence="1 2">DSM 41654</strain>
    </source>
</reference>
<dbReference type="RefSeq" id="WP_184946727.1">
    <property type="nucleotide sequence ID" value="NZ_JACHJV010000003.1"/>
</dbReference>
<accession>A0A7W7RBK9</accession>
<sequence>MISPNSAPRLRPDVFLVPSGSGTAYVRSSQGTDLIATPGIAGWVERLTPFLDGTHTVAQLLDGLDDARRPLVLGVLQRLDSHGLLEDLADPGPARRAAAYPQLRVLILATSTTGRALDDALRLTGVRATKLVTDHAEARAAATADRHDALLLLTTGDDPPRVAELDERCREQGLWFAAAVSAPEAWWLGPILGPDPDPGPGRAEGGWLGAWLRVHGSSPADRAPSTAEATQATEAARAAQAAQTAQDGAEGFEVAAALLAHHFQQAFLAQDPTTTNRLVRLDRTTLTTTHHRYQPHPTSRPAAPESEAEFLAKIEALHGGSAVGPEEFSRRAARCIDPRSGLIAELDEGGLPQFPRHASTALVRDPRTGRAEHRVHATGSDFAAARVRTARRALEHYAHLAADPRQFIPTPDGPAVWAWSPEQQTARLVPVAAVYERGERAVRGLGSGATFDEAVEAARRDLPAHTRTRTRTRTVLIVPLDHDPATTEVLPYLVKAVIL</sequence>
<dbReference type="Gene3D" id="3.40.50.720">
    <property type="entry name" value="NAD(P)-binding Rossmann-like Domain"/>
    <property type="match status" value="1"/>
</dbReference>
<dbReference type="EMBL" id="JACHJV010000003">
    <property type="protein sequence ID" value="MBB4928987.1"/>
    <property type="molecule type" value="Genomic_DNA"/>
</dbReference>
<protein>
    <submittedName>
        <fullName evidence="1">Uncharacterized protein</fullName>
    </submittedName>
</protein>
<keyword evidence="2" id="KW-1185">Reference proteome</keyword>
<evidence type="ECO:0000313" key="1">
    <source>
        <dbReference type="EMBL" id="MBB4928987.1"/>
    </source>
</evidence>
<dbReference type="Proteomes" id="UP000540506">
    <property type="component" value="Unassembled WGS sequence"/>
</dbReference>
<dbReference type="AlphaFoldDB" id="A0A7W7RBK9"/>
<name>A0A7W7RBK9_KITKI</name>
<comment type="caution">
    <text evidence="1">The sequence shown here is derived from an EMBL/GenBank/DDBJ whole genome shotgun (WGS) entry which is preliminary data.</text>
</comment>
<proteinExistence type="predicted"/>
<gene>
    <name evidence="1" type="ORF">FHR34_008084</name>
</gene>
<evidence type="ECO:0000313" key="2">
    <source>
        <dbReference type="Proteomes" id="UP000540506"/>
    </source>
</evidence>
<organism evidence="1 2">
    <name type="scientific">Kitasatospora kifunensis</name>
    <name type="common">Streptomyces kifunensis</name>
    <dbReference type="NCBI Taxonomy" id="58351"/>
    <lineage>
        <taxon>Bacteria</taxon>
        <taxon>Bacillati</taxon>
        <taxon>Actinomycetota</taxon>
        <taxon>Actinomycetes</taxon>
        <taxon>Kitasatosporales</taxon>
        <taxon>Streptomycetaceae</taxon>
        <taxon>Kitasatospora</taxon>
    </lineage>
</organism>